<evidence type="ECO:0000259" key="1">
    <source>
        <dbReference type="Pfam" id="PF05036"/>
    </source>
</evidence>
<evidence type="ECO:0000313" key="2">
    <source>
        <dbReference type="EMBL" id="GAA3779564.1"/>
    </source>
</evidence>
<reference evidence="3" key="1">
    <citation type="journal article" date="2019" name="Int. J. Syst. Evol. Microbiol.">
        <title>The Global Catalogue of Microorganisms (GCM) 10K type strain sequencing project: providing services to taxonomists for standard genome sequencing and annotation.</title>
        <authorList>
            <consortium name="The Broad Institute Genomics Platform"/>
            <consortium name="The Broad Institute Genome Sequencing Center for Infectious Disease"/>
            <person name="Wu L."/>
            <person name="Ma J."/>
        </authorList>
    </citation>
    <scope>NUCLEOTIDE SEQUENCE [LARGE SCALE GENOMIC DNA]</scope>
    <source>
        <strain evidence="3">JCM 17525</strain>
    </source>
</reference>
<keyword evidence="3" id="KW-1185">Reference proteome</keyword>
<sequence length="117" mass="13610">MFYCGSYAQNGSLSINQDQKIDKLLAIKKDINTSENGSDRYKIQIFSGNRDGATTAIRNFKDAFSKWKATDVYETPNYKVWIGNFRTRLEADRALVEIQKKFPNAFRFKPKKEKEIE</sequence>
<name>A0ABP7GYZ1_9FLAO</name>
<dbReference type="Proteomes" id="UP001501456">
    <property type="component" value="Unassembled WGS sequence"/>
</dbReference>
<dbReference type="SUPFAM" id="SSF110997">
    <property type="entry name" value="Sporulation related repeat"/>
    <property type="match status" value="1"/>
</dbReference>
<proteinExistence type="predicted"/>
<dbReference type="Pfam" id="PF05036">
    <property type="entry name" value="SPOR"/>
    <property type="match status" value="1"/>
</dbReference>
<feature type="domain" description="SPOR" evidence="1">
    <location>
        <begin position="38"/>
        <end position="106"/>
    </location>
</feature>
<dbReference type="Gene3D" id="3.30.70.1070">
    <property type="entry name" value="Sporulation related repeat"/>
    <property type="match status" value="1"/>
</dbReference>
<dbReference type="InterPro" id="IPR007730">
    <property type="entry name" value="SPOR-like_dom"/>
</dbReference>
<organism evidence="2 3">
    <name type="scientific">Corallibacter vietnamensis</name>
    <dbReference type="NCBI Taxonomy" id="904130"/>
    <lineage>
        <taxon>Bacteria</taxon>
        <taxon>Pseudomonadati</taxon>
        <taxon>Bacteroidota</taxon>
        <taxon>Flavobacteriia</taxon>
        <taxon>Flavobacteriales</taxon>
        <taxon>Flavobacteriaceae</taxon>
        <taxon>Corallibacter</taxon>
    </lineage>
</organism>
<dbReference type="InterPro" id="IPR036680">
    <property type="entry name" value="SPOR-like_sf"/>
</dbReference>
<dbReference type="EMBL" id="BAABBI010000001">
    <property type="protein sequence ID" value="GAA3779564.1"/>
    <property type="molecule type" value="Genomic_DNA"/>
</dbReference>
<comment type="caution">
    <text evidence="2">The sequence shown here is derived from an EMBL/GenBank/DDBJ whole genome shotgun (WGS) entry which is preliminary data.</text>
</comment>
<evidence type="ECO:0000313" key="3">
    <source>
        <dbReference type="Proteomes" id="UP001501456"/>
    </source>
</evidence>
<protein>
    <submittedName>
        <fullName evidence="2">SPOR domain-containing protein</fullName>
    </submittedName>
</protein>
<gene>
    <name evidence="2" type="ORF">GCM10022271_09760</name>
</gene>
<accession>A0ABP7GYZ1</accession>